<evidence type="ECO:0000256" key="6">
    <source>
        <dbReference type="SAM" id="MobiDB-lite"/>
    </source>
</evidence>
<dbReference type="EMBL" id="APNK01000032">
    <property type="protein sequence ID" value="KEZ76352.1"/>
    <property type="molecule type" value="Genomic_DNA"/>
</dbReference>
<comment type="subcellular location">
    <subcellularLocation>
        <location evidence="1">Membrane</location>
    </subcellularLocation>
</comment>
<evidence type="ECO:0000256" key="2">
    <source>
        <dbReference type="ARBA" id="ARBA00022481"/>
    </source>
</evidence>
<keyword evidence="7" id="KW-0472">Membrane</keyword>
<dbReference type="InterPro" id="IPR003660">
    <property type="entry name" value="HAMP_dom"/>
</dbReference>
<name>A0A084II18_SALHC</name>
<dbReference type="PANTHER" id="PTHR43531">
    <property type="entry name" value="PROTEIN ICFG"/>
    <property type="match status" value="1"/>
</dbReference>
<evidence type="ECO:0000256" key="1">
    <source>
        <dbReference type="ARBA" id="ARBA00004370"/>
    </source>
</evidence>
<gene>
    <name evidence="10" type="ORF">C41B8_15460</name>
</gene>
<evidence type="ECO:0000259" key="9">
    <source>
        <dbReference type="PROSITE" id="PS50885"/>
    </source>
</evidence>
<feature type="region of interest" description="Disordered" evidence="6">
    <location>
        <begin position="526"/>
        <end position="593"/>
    </location>
</feature>
<comment type="caution">
    <text evidence="10">The sequence shown here is derived from an EMBL/GenBank/DDBJ whole genome shotgun (WGS) entry which is preliminary data.</text>
</comment>
<dbReference type="CDD" id="cd06225">
    <property type="entry name" value="HAMP"/>
    <property type="match status" value="1"/>
</dbReference>
<evidence type="ECO:0000259" key="8">
    <source>
        <dbReference type="PROSITE" id="PS50111"/>
    </source>
</evidence>
<evidence type="ECO:0000256" key="5">
    <source>
        <dbReference type="PROSITE-ProRule" id="PRU00284"/>
    </source>
</evidence>
<evidence type="ECO:0000256" key="7">
    <source>
        <dbReference type="SAM" id="Phobius"/>
    </source>
</evidence>
<sequence>MRKKGEAVRFLSSVKAKITLAFGSTILAWAVLCALSLYAVNELNAYNGKLYATNMQGVAALGDTSQTYATMLQNIRGRLHAAQSGDMQALADELKSARQTLRSNWKDYYPARVSNAAERAQADKVQQTFDKLDPKLDKFIKVLGMGKAYLANAFYDAQLSLPLTAAAHSLYSLRDSEIASAKHLHASSEKTAQWLTLLIAGTCAGALVAGLLVAFILVRLITRPLTQARQLAESIGQGHLDNEISDKRRDEFGAMLSALSGMQQRLVDTVGDVRLSSESVEANAAQIASGSEELNARTQRQAASLEETAASMEQMTSTVKQNADNAVEAETLARDVKTRADDGSVVAKAAVTAMGEIDQSSRRITDIVGLIEEIAFQTNLLALNASVEAARAGEQGRGFAVVANEVRNLANRSASAVDDIKTLVSDSATKVADGSKQVTRCGEALETINTSIHKVSELIAEIASASREQAGGIEQVNRAIADMDASTQENAALVEQSAAASQELENRAQALLAKMAGFRLGDEHAAPAPESVSAEQPPQTAAEPSDAPATAARPEPEASTKTQPKTEPKPQPRSVAARPASETVDEVDEWATF</sequence>
<accession>A0A084II18</accession>
<dbReference type="SUPFAM" id="SSF58104">
    <property type="entry name" value="Methyl-accepting chemotaxis protein (MCP) signaling domain"/>
    <property type="match status" value="1"/>
</dbReference>
<keyword evidence="7" id="KW-0812">Transmembrane</keyword>
<dbReference type="Pfam" id="PF00672">
    <property type="entry name" value="HAMP"/>
    <property type="match status" value="1"/>
</dbReference>
<feature type="compositionally biased region" description="Basic and acidic residues" evidence="6">
    <location>
        <begin position="554"/>
        <end position="570"/>
    </location>
</feature>
<dbReference type="PROSITE" id="PS50885">
    <property type="entry name" value="HAMP"/>
    <property type="match status" value="1"/>
</dbReference>
<dbReference type="PROSITE" id="PS50111">
    <property type="entry name" value="CHEMOTAXIS_TRANSDUC_2"/>
    <property type="match status" value="1"/>
</dbReference>
<protein>
    <submittedName>
        <fullName evidence="10">Methyl-accepting chemotaxis protein</fullName>
    </submittedName>
</protein>
<evidence type="ECO:0000313" key="11">
    <source>
        <dbReference type="Proteomes" id="UP000028302"/>
    </source>
</evidence>
<feature type="domain" description="Methyl-accepting transducer" evidence="8">
    <location>
        <begin position="276"/>
        <end position="505"/>
    </location>
</feature>
<dbReference type="GO" id="GO:0004888">
    <property type="term" value="F:transmembrane signaling receptor activity"/>
    <property type="evidence" value="ECO:0007669"/>
    <property type="project" value="InterPro"/>
</dbReference>
<organism evidence="10 11">
    <name type="scientific">Salinisphaera hydrothermalis (strain C41B8)</name>
    <dbReference type="NCBI Taxonomy" id="1304275"/>
    <lineage>
        <taxon>Bacteria</taxon>
        <taxon>Pseudomonadati</taxon>
        <taxon>Pseudomonadota</taxon>
        <taxon>Gammaproteobacteria</taxon>
        <taxon>Salinisphaerales</taxon>
        <taxon>Salinisphaeraceae</taxon>
        <taxon>Salinisphaera</taxon>
    </lineage>
</organism>
<keyword evidence="2" id="KW-0488">Methylation</keyword>
<proteinExistence type="inferred from homology"/>
<evidence type="ECO:0000256" key="4">
    <source>
        <dbReference type="ARBA" id="ARBA00029447"/>
    </source>
</evidence>
<keyword evidence="3 5" id="KW-0807">Transducer</keyword>
<dbReference type="InterPro" id="IPR004089">
    <property type="entry name" value="MCPsignal_dom"/>
</dbReference>
<feature type="compositionally biased region" description="Acidic residues" evidence="6">
    <location>
        <begin position="583"/>
        <end position="593"/>
    </location>
</feature>
<dbReference type="Pfam" id="PF12729">
    <property type="entry name" value="4HB_MCP_1"/>
    <property type="match status" value="1"/>
</dbReference>
<dbReference type="eggNOG" id="COG0840">
    <property type="taxonomic scope" value="Bacteria"/>
</dbReference>
<keyword evidence="11" id="KW-1185">Reference proteome</keyword>
<dbReference type="PANTHER" id="PTHR43531:SF14">
    <property type="entry name" value="METHYL-ACCEPTING CHEMOTAXIS PROTEIN I-RELATED"/>
    <property type="match status" value="1"/>
</dbReference>
<dbReference type="Gene3D" id="1.10.287.950">
    <property type="entry name" value="Methyl-accepting chemotaxis protein"/>
    <property type="match status" value="1"/>
</dbReference>
<feature type="compositionally biased region" description="Low complexity" evidence="6">
    <location>
        <begin position="540"/>
        <end position="553"/>
    </location>
</feature>
<dbReference type="GO" id="GO:0005886">
    <property type="term" value="C:plasma membrane"/>
    <property type="evidence" value="ECO:0007669"/>
    <property type="project" value="TreeGrafter"/>
</dbReference>
<dbReference type="InterPro" id="IPR024478">
    <property type="entry name" value="HlyB_4HB_MCP"/>
</dbReference>
<dbReference type="STRING" id="1304275.C41B8_15460"/>
<dbReference type="Proteomes" id="UP000028302">
    <property type="component" value="Unassembled WGS sequence"/>
</dbReference>
<feature type="transmembrane region" description="Helical" evidence="7">
    <location>
        <begin position="20"/>
        <end position="40"/>
    </location>
</feature>
<dbReference type="InterPro" id="IPR004090">
    <property type="entry name" value="Chemotax_Me-accpt_rcpt"/>
</dbReference>
<dbReference type="Pfam" id="PF00015">
    <property type="entry name" value="MCPsignal"/>
    <property type="match status" value="1"/>
</dbReference>
<reference evidence="10 11" key="1">
    <citation type="submission" date="2013-03" db="EMBL/GenBank/DDBJ databases">
        <title>Salinisphaera hydrothermalis C41B8 Genome Sequencing.</title>
        <authorList>
            <person name="Li C."/>
            <person name="Lai Q."/>
            <person name="Shao Z."/>
        </authorList>
    </citation>
    <scope>NUCLEOTIDE SEQUENCE [LARGE SCALE GENOMIC DNA]</scope>
    <source>
        <strain evidence="10 11">C41B8</strain>
    </source>
</reference>
<dbReference type="PATRIC" id="fig|1304275.5.peg.3161"/>
<dbReference type="FunFam" id="1.10.287.950:FF:000001">
    <property type="entry name" value="Methyl-accepting chemotaxis sensory transducer"/>
    <property type="match status" value="1"/>
</dbReference>
<evidence type="ECO:0000313" key="10">
    <source>
        <dbReference type="EMBL" id="KEZ76352.1"/>
    </source>
</evidence>
<dbReference type="PRINTS" id="PR00260">
    <property type="entry name" value="CHEMTRNSDUCR"/>
</dbReference>
<dbReference type="SMART" id="SM00283">
    <property type="entry name" value="MA"/>
    <property type="match status" value="1"/>
</dbReference>
<dbReference type="AlphaFoldDB" id="A0A084II18"/>
<feature type="domain" description="HAMP" evidence="9">
    <location>
        <begin position="219"/>
        <end position="271"/>
    </location>
</feature>
<comment type="similarity">
    <text evidence="4">Belongs to the methyl-accepting chemotaxis (MCP) protein family.</text>
</comment>
<keyword evidence="7" id="KW-1133">Transmembrane helix</keyword>
<dbReference type="CDD" id="cd11386">
    <property type="entry name" value="MCP_signal"/>
    <property type="match status" value="1"/>
</dbReference>
<evidence type="ECO:0000256" key="3">
    <source>
        <dbReference type="ARBA" id="ARBA00023224"/>
    </source>
</evidence>
<dbReference type="GO" id="GO:0007165">
    <property type="term" value="P:signal transduction"/>
    <property type="evidence" value="ECO:0007669"/>
    <property type="project" value="UniProtKB-KW"/>
</dbReference>
<dbReference type="InterPro" id="IPR051310">
    <property type="entry name" value="MCP_chemotaxis"/>
</dbReference>
<dbReference type="SMART" id="SM00304">
    <property type="entry name" value="HAMP"/>
    <property type="match status" value="1"/>
</dbReference>
<dbReference type="GO" id="GO:0006935">
    <property type="term" value="P:chemotaxis"/>
    <property type="evidence" value="ECO:0007669"/>
    <property type="project" value="InterPro"/>
</dbReference>
<feature type="transmembrane region" description="Helical" evidence="7">
    <location>
        <begin position="194"/>
        <end position="221"/>
    </location>
</feature>